<dbReference type="CDD" id="cd06261">
    <property type="entry name" value="TM_PBP2"/>
    <property type="match status" value="1"/>
</dbReference>
<feature type="transmembrane region" description="Helical" evidence="7">
    <location>
        <begin position="137"/>
        <end position="161"/>
    </location>
</feature>
<comment type="subcellular location">
    <subcellularLocation>
        <location evidence="1 7">Cell membrane</location>
        <topology evidence="1 7">Multi-pass membrane protein</topology>
    </subcellularLocation>
</comment>
<protein>
    <submittedName>
        <fullName evidence="9">Peptide ABC transporter permease</fullName>
    </submittedName>
</protein>
<comment type="caution">
    <text evidence="9">The sequence shown here is derived from an EMBL/GenBank/DDBJ whole genome shotgun (WGS) entry which is preliminary data.</text>
</comment>
<dbReference type="Pfam" id="PF00528">
    <property type="entry name" value="BPD_transp_1"/>
    <property type="match status" value="1"/>
</dbReference>
<keyword evidence="2 7" id="KW-0813">Transport</keyword>
<evidence type="ECO:0000259" key="8">
    <source>
        <dbReference type="PROSITE" id="PS50928"/>
    </source>
</evidence>
<evidence type="ECO:0000256" key="2">
    <source>
        <dbReference type="ARBA" id="ARBA00022448"/>
    </source>
</evidence>
<evidence type="ECO:0000256" key="5">
    <source>
        <dbReference type="ARBA" id="ARBA00022989"/>
    </source>
</evidence>
<keyword evidence="4 7" id="KW-0812">Transmembrane</keyword>
<accession>A0A177KD23</accession>
<gene>
    <name evidence="9" type="ORF">AYL44_03220</name>
</gene>
<dbReference type="InterPro" id="IPR000515">
    <property type="entry name" value="MetI-like"/>
</dbReference>
<evidence type="ECO:0000256" key="1">
    <source>
        <dbReference type="ARBA" id="ARBA00004651"/>
    </source>
</evidence>
<dbReference type="SUPFAM" id="SSF161098">
    <property type="entry name" value="MetI-like"/>
    <property type="match status" value="1"/>
</dbReference>
<dbReference type="AlphaFoldDB" id="A0A177KD23"/>
<evidence type="ECO:0000256" key="4">
    <source>
        <dbReference type="ARBA" id="ARBA00022692"/>
    </source>
</evidence>
<dbReference type="Gene3D" id="1.10.3720.10">
    <property type="entry name" value="MetI-like"/>
    <property type="match status" value="1"/>
</dbReference>
<evidence type="ECO:0000256" key="7">
    <source>
        <dbReference type="RuleBase" id="RU363032"/>
    </source>
</evidence>
<dbReference type="PANTHER" id="PTHR30465">
    <property type="entry name" value="INNER MEMBRANE ABC TRANSPORTER"/>
    <property type="match status" value="1"/>
</dbReference>
<sequence>MTLYLIRRILNYAILTLVATSLAYVLASIGLVPERRFLQRNPPVPQSTIDGILDRWGVNPEDPLLLRLFRWLGNLFTQGSLGLTTGNQPVVEEIFVRAGVSLQLLLVGSIIGAILGVILGVWGAVRQYRTSDRIVTAASYLLFATPTVVMAILLMILATYFNQAAGSQIIRFTGQYSPGIPNEFWPQLGDRLSHLLLPTLVLILGAAASYSRYQRSAMLDVLGADYIRTARSKGRTRGSALVRHGVRVALIPMSTFFAYSFGTLVAGATMLEIMFGWHGMGELTIQAVQQDDINAVAGSTMFVAVLILCSSTLSEVLYAALDPRVRR</sequence>
<organism evidence="9 10">
    <name type="scientific">Microbacterium oleivorans</name>
    <dbReference type="NCBI Taxonomy" id="273677"/>
    <lineage>
        <taxon>Bacteria</taxon>
        <taxon>Bacillati</taxon>
        <taxon>Actinomycetota</taxon>
        <taxon>Actinomycetes</taxon>
        <taxon>Micrococcales</taxon>
        <taxon>Microbacteriaceae</taxon>
        <taxon>Microbacterium</taxon>
    </lineage>
</organism>
<dbReference type="InterPro" id="IPR035906">
    <property type="entry name" value="MetI-like_sf"/>
</dbReference>
<dbReference type="PANTHER" id="PTHR30465:SF0">
    <property type="entry name" value="OLIGOPEPTIDE TRANSPORT SYSTEM PERMEASE PROTEIN APPB"/>
    <property type="match status" value="1"/>
</dbReference>
<comment type="similarity">
    <text evidence="7">Belongs to the binding-protein-dependent transport system permease family.</text>
</comment>
<evidence type="ECO:0000256" key="3">
    <source>
        <dbReference type="ARBA" id="ARBA00022475"/>
    </source>
</evidence>
<feature type="transmembrane region" description="Helical" evidence="7">
    <location>
        <begin position="192"/>
        <end position="210"/>
    </location>
</feature>
<evidence type="ECO:0000313" key="9">
    <source>
        <dbReference type="EMBL" id="OAH51293.1"/>
    </source>
</evidence>
<dbReference type="EMBL" id="LSTV01000001">
    <property type="protein sequence ID" value="OAH51293.1"/>
    <property type="molecule type" value="Genomic_DNA"/>
</dbReference>
<feature type="transmembrane region" description="Helical" evidence="7">
    <location>
        <begin position="12"/>
        <end position="32"/>
    </location>
</feature>
<evidence type="ECO:0000256" key="6">
    <source>
        <dbReference type="ARBA" id="ARBA00023136"/>
    </source>
</evidence>
<proteinExistence type="inferred from homology"/>
<feature type="transmembrane region" description="Helical" evidence="7">
    <location>
        <begin position="104"/>
        <end position="125"/>
    </location>
</feature>
<dbReference type="OrthoDB" id="147639at2"/>
<dbReference type="GO" id="GO:0055085">
    <property type="term" value="P:transmembrane transport"/>
    <property type="evidence" value="ECO:0007669"/>
    <property type="project" value="InterPro"/>
</dbReference>
<reference evidence="9 10" key="1">
    <citation type="submission" date="2016-02" db="EMBL/GenBank/DDBJ databases">
        <authorList>
            <person name="Wen L."/>
            <person name="He K."/>
            <person name="Yang H."/>
        </authorList>
    </citation>
    <scope>NUCLEOTIDE SEQUENCE [LARGE SCALE GENOMIC DNA]</scope>
    <source>
        <strain evidence="9 10">CD11_3</strain>
    </source>
</reference>
<dbReference type="GO" id="GO:0005886">
    <property type="term" value="C:plasma membrane"/>
    <property type="evidence" value="ECO:0007669"/>
    <property type="project" value="UniProtKB-SubCell"/>
</dbReference>
<feature type="transmembrane region" description="Helical" evidence="7">
    <location>
        <begin position="297"/>
        <end position="321"/>
    </location>
</feature>
<feature type="domain" description="ABC transmembrane type-1" evidence="8">
    <location>
        <begin position="98"/>
        <end position="314"/>
    </location>
</feature>
<dbReference type="PROSITE" id="PS50928">
    <property type="entry name" value="ABC_TM1"/>
    <property type="match status" value="1"/>
</dbReference>
<evidence type="ECO:0000313" key="10">
    <source>
        <dbReference type="Proteomes" id="UP000076998"/>
    </source>
</evidence>
<keyword evidence="5 7" id="KW-1133">Transmembrane helix</keyword>
<dbReference type="Proteomes" id="UP000076998">
    <property type="component" value="Unassembled WGS sequence"/>
</dbReference>
<keyword evidence="6 7" id="KW-0472">Membrane</keyword>
<name>A0A177KD23_9MICO</name>
<dbReference type="RefSeq" id="WP_064001800.1">
    <property type="nucleotide sequence ID" value="NZ_JBFBLR010000001.1"/>
</dbReference>
<keyword evidence="3" id="KW-1003">Cell membrane</keyword>
<feature type="transmembrane region" description="Helical" evidence="7">
    <location>
        <begin position="256"/>
        <end position="277"/>
    </location>
</feature>